<proteinExistence type="predicted"/>
<accession>A0ABS9D5T2</accession>
<dbReference type="RefSeq" id="WP_235311979.1">
    <property type="nucleotide sequence ID" value="NZ_JAKGAS010000004.1"/>
</dbReference>
<evidence type="ECO:0000313" key="2">
    <source>
        <dbReference type="Proteomes" id="UP001521137"/>
    </source>
</evidence>
<evidence type="ECO:0000313" key="1">
    <source>
        <dbReference type="EMBL" id="MCF2948286.1"/>
    </source>
</evidence>
<evidence type="ECO:0008006" key="3">
    <source>
        <dbReference type="Google" id="ProtNLM"/>
    </source>
</evidence>
<dbReference type="Proteomes" id="UP001521137">
    <property type="component" value="Unassembled WGS sequence"/>
</dbReference>
<dbReference type="EMBL" id="JAKGAS010000004">
    <property type="protein sequence ID" value="MCF2948286.1"/>
    <property type="molecule type" value="Genomic_DNA"/>
</dbReference>
<keyword evidence="2" id="KW-1185">Reference proteome</keyword>
<comment type="caution">
    <text evidence="1">The sequence shown here is derived from an EMBL/GenBank/DDBJ whole genome shotgun (WGS) entry which is preliminary data.</text>
</comment>
<protein>
    <recommendedName>
        <fullName evidence="3">DUF4376 domain-containing protein</fullName>
    </recommendedName>
</protein>
<organism evidence="1 2">
    <name type="scientific">Paraglaciecola algarum</name>
    <dbReference type="NCBI Taxonomy" id="3050085"/>
    <lineage>
        <taxon>Bacteria</taxon>
        <taxon>Pseudomonadati</taxon>
        <taxon>Pseudomonadota</taxon>
        <taxon>Gammaproteobacteria</taxon>
        <taxon>Alteromonadales</taxon>
        <taxon>Alteromonadaceae</taxon>
        <taxon>Paraglaciecola</taxon>
    </lineage>
</organism>
<sequence>MSANEKRDVLIHFDEDGEEIIFYTVDSASTETIRKSEFDGARTEIEWFQDKIPDEAEKDLGSMIFSLIDAFSAKKVMIRDYKALSDTAHQEYIADLERESENNSAEAKYYLFIDFHARALKECDLGCLNKAESLLRLSADLGYQEAEARLNSDWELMKGAVLRRIKRSNKS</sequence>
<reference evidence="1 2" key="1">
    <citation type="submission" date="2022-01" db="EMBL/GenBank/DDBJ databases">
        <title>Paraglaciecola sp. G1-23.</title>
        <authorList>
            <person name="Jin M.S."/>
            <person name="Han D.M."/>
            <person name="Kim H.M."/>
            <person name="Jeon C.O."/>
        </authorList>
    </citation>
    <scope>NUCLEOTIDE SEQUENCE [LARGE SCALE GENOMIC DNA]</scope>
    <source>
        <strain evidence="1 2">G1-23</strain>
    </source>
</reference>
<gene>
    <name evidence="1" type="ORF">L0668_09230</name>
</gene>
<name>A0ABS9D5T2_9ALTE</name>